<dbReference type="InterPro" id="IPR006059">
    <property type="entry name" value="SBP"/>
</dbReference>
<protein>
    <submittedName>
        <fullName evidence="3">Extracellular solute-binding protein</fullName>
    </submittedName>
</protein>
<reference evidence="3" key="1">
    <citation type="submission" date="2020-01" db="EMBL/GenBank/DDBJ databases">
        <title>Whole-genome analyses of novel actinobacteria.</title>
        <authorList>
            <person name="Sahin N."/>
        </authorList>
    </citation>
    <scope>NUCLEOTIDE SEQUENCE</scope>
    <source>
        <strain evidence="3">YC537</strain>
    </source>
</reference>
<accession>A0A964UJY4</accession>
<dbReference type="Proteomes" id="UP000598297">
    <property type="component" value="Unassembled WGS sequence"/>
</dbReference>
<evidence type="ECO:0000313" key="3">
    <source>
        <dbReference type="EMBL" id="NBE50564.1"/>
    </source>
</evidence>
<dbReference type="PANTHER" id="PTHR30006">
    <property type="entry name" value="THIAMINE-BINDING PERIPLASMIC PROTEIN-RELATED"/>
    <property type="match status" value="1"/>
</dbReference>
<proteinExistence type="predicted"/>
<gene>
    <name evidence="3" type="ORF">GUY60_03810</name>
</gene>
<evidence type="ECO:0000256" key="2">
    <source>
        <dbReference type="SAM" id="SignalP"/>
    </source>
</evidence>
<evidence type="ECO:0000313" key="4">
    <source>
        <dbReference type="Proteomes" id="UP000598297"/>
    </source>
</evidence>
<dbReference type="Gene3D" id="3.40.190.10">
    <property type="entry name" value="Periplasmic binding protein-like II"/>
    <property type="match status" value="2"/>
</dbReference>
<dbReference type="SUPFAM" id="SSF53850">
    <property type="entry name" value="Periplasmic binding protein-like II"/>
    <property type="match status" value="1"/>
</dbReference>
<organism evidence="3 4">
    <name type="scientific">Streptomyces boluensis</name>
    <dbReference type="NCBI Taxonomy" id="1775135"/>
    <lineage>
        <taxon>Bacteria</taxon>
        <taxon>Bacillati</taxon>
        <taxon>Actinomycetota</taxon>
        <taxon>Actinomycetes</taxon>
        <taxon>Kitasatosporales</taxon>
        <taxon>Streptomycetaceae</taxon>
        <taxon>Streptomyces</taxon>
    </lineage>
</organism>
<sequence>MHIRKAPLCAAVAATALLAAAGCSAGPDTAPAPTSAGGADKVGGSSSEKQLGALYQAAQDKHESQILVYGPSQNFYATAYAAFQKRYPAIKIVPQPVFGQQLITKLAQEFSSGKHAGSVQTNGGSGIAASDQAEQCESYKPFTATGKAADEAGAGSPYSAFARFAVGIEYNTDKIKADKAPKSWKELADPKWRGKLVQADPGIVGVTSLMISNLLAEKKLDEGWIKGLSANKPQTVDTAALAEQSLARGERQVMVANNSAVFTAAKDKKLPVGFVFPTSEGARFDTQYVCLLKGAPAPNASKLLVNWLHTEEGQTALSKAGVYGTRSGTPAPEGLPVMADIQSKAIPEIPAAQQSAELGMTLDIVKNVQK</sequence>
<feature type="chain" id="PRO_5038394520" evidence="2">
    <location>
        <begin position="26"/>
        <end position="370"/>
    </location>
</feature>
<dbReference type="Pfam" id="PF13416">
    <property type="entry name" value="SBP_bac_8"/>
    <property type="match status" value="1"/>
</dbReference>
<dbReference type="OrthoDB" id="366726at2"/>
<dbReference type="EMBL" id="JAAAHS010000015">
    <property type="protein sequence ID" value="NBE50564.1"/>
    <property type="molecule type" value="Genomic_DNA"/>
</dbReference>
<evidence type="ECO:0000256" key="1">
    <source>
        <dbReference type="ARBA" id="ARBA00022729"/>
    </source>
</evidence>
<keyword evidence="4" id="KW-1185">Reference proteome</keyword>
<name>A0A964UJY4_9ACTN</name>
<keyword evidence="1 2" id="KW-0732">Signal</keyword>
<dbReference type="PROSITE" id="PS51257">
    <property type="entry name" value="PROKAR_LIPOPROTEIN"/>
    <property type="match status" value="1"/>
</dbReference>
<comment type="caution">
    <text evidence="3">The sequence shown here is derived from an EMBL/GenBank/DDBJ whole genome shotgun (WGS) entry which is preliminary data.</text>
</comment>
<feature type="signal peptide" evidence="2">
    <location>
        <begin position="1"/>
        <end position="25"/>
    </location>
</feature>
<dbReference type="AlphaFoldDB" id="A0A964UJY4"/>
<dbReference type="RefSeq" id="WP_161693721.1">
    <property type="nucleotide sequence ID" value="NZ_JAAAHS010000015.1"/>
</dbReference>